<dbReference type="RefSeq" id="WP_311364777.1">
    <property type="nucleotide sequence ID" value="NZ_JAVRIC010000009.1"/>
</dbReference>
<reference evidence="2 3" key="1">
    <citation type="submission" date="2023-09" db="EMBL/GenBank/DDBJ databases">
        <authorList>
            <person name="Rey-Velasco X."/>
        </authorList>
    </citation>
    <scope>NUCLEOTIDE SEQUENCE [LARGE SCALE GENOMIC DNA]</scope>
    <source>
        <strain evidence="2 3">W345</strain>
    </source>
</reference>
<organism evidence="2 3">
    <name type="scientific">Banduia mediterranea</name>
    <dbReference type="NCBI Taxonomy" id="3075609"/>
    <lineage>
        <taxon>Bacteria</taxon>
        <taxon>Pseudomonadati</taxon>
        <taxon>Pseudomonadota</taxon>
        <taxon>Gammaproteobacteria</taxon>
        <taxon>Nevskiales</taxon>
        <taxon>Algiphilaceae</taxon>
        <taxon>Banduia</taxon>
    </lineage>
</organism>
<comment type="caution">
    <text evidence="2">The sequence shown here is derived from an EMBL/GenBank/DDBJ whole genome shotgun (WGS) entry which is preliminary data.</text>
</comment>
<keyword evidence="1" id="KW-1133">Transmembrane helix</keyword>
<dbReference type="EMBL" id="JAVRIC010000009">
    <property type="protein sequence ID" value="MDT0497383.1"/>
    <property type="molecule type" value="Genomic_DNA"/>
</dbReference>
<evidence type="ECO:0000313" key="2">
    <source>
        <dbReference type="EMBL" id="MDT0497383.1"/>
    </source>
</evidence>
<protein>
    <submittedName>
        <fullName evidence="2">Dialkylresorcinol condensing enzyme</fullName>
    </submittedName>
</protein>
<gene>
    <name evidence="2" type="ORF">RM530_08395</name>
</gene>
<keyword evidence="1" id="KW-0472">Membrane</keyword>
<dbReference type="Gene3D" id="3.40.50.360">
    <property type="match status" value="1"/>
</dbReference>
<keyword evidence="1" id="KW-0812">Transmembrane</keyword>
<accession>A0ABU2WIL6</accession>
<evidence type="ECO:0000313" key="3">
    <source>
        <dbReference type="Proteomes" id="UP001254608"/>
    </source>
</evidence>
<name>A0ABU2WIL6_9GAMM</name>
<sequence>MFKVLVVYFTQTGQLGRIVRSVMAPFEEAEGVELVYEQLEPRKPYPFPWPIVSFFDQFPESVHRDGPELRPTAFDPDADYDLVVLGWQPWYLSPSPPTSAFLKSEAGRRALSGKPVVTIIGSRNMWLMGQKAVREMIDEAGGRLVANIALVDQGSPAATFVTTPLWLLTGFRKGVRGVLPPAGVAEHEIIGARRFGTPLLSALMEGRLGSGEVLLDPAEAAPVNPKYVVAEQLGWRSFFVWGWLVRLAGPQGRWLRVPLLAVYTVFLCAAICTVVPLTVLARLLLGFVPAYRRWIDRRVAFFERCGEQS</sequence>
<proteinExistence type="predicted"/>
<dbReference type="Proteomes" id="UP001254608">
    <property type="component" value="Unassembled WGS sequence"/>
</dbReference>
<dbReference type="InterPro" id="IPR029039">
    <property type="entry name" value="Flavoprotein-like_sf"/>
</dbReference>
<evidence type="ECO:0000256" key="1">
    <source>
        <dbReference type="SAM" id="Phobius"/>
    </source>
</evidence>
<dbReference type="SUPFAM" id="SSF52218">
    <property type="entry name" value="Flavoproteins"/>
    <property type="match status" value="1"/>
</dbReference>
<keyword evidence="3" id="KW-1185">Reference proteome</keyword>
<feature type="transmembrane region" description="Helical" evidence="1">
    <location>
        <begin position="260"/>
        <end position="288"/>
    </location>
</feature>